<protein>
    <recommendedName>
        <fullName evidence="4">Seryl-tRNA synthetase</fullName>
    </recommendedName>
</protein>
<name>A0A1H3DFB1_THIRO</name>
<sequence length="61" mass="6670">MELALKIAAAAVLVLMLFYLWPAYKHWQENGPKAEKGDWQAAILPLGAVAALVVLLILAVR</sequence>
<keyword evidence="1" id="KW-0472">Membrane</keyword>
<evidence type="ECO:0008006" key="4">
    <source>
        <dbReference type="Google" id="ProtNLM"/>
    </source>
</evidence>
<reference evidence="3" key="1">
    <citation type="submission" date="2016-10" db="EMBL/GenBank/DDBJ databases">
        <authorList>
            <person name="Varghese N."/>
            <person name="Submissions S."/>
        </authorList>
    </citation>
    <scope>NUCLEOTIDE SEQUENCE [LARGE SCALE GENOMIC DNA]</scope>
    <source>
        <strain evidence="3">DSM 217</strain>
    </source>
</reference>
<gene>
    <name evidence="2" type="ORF">SAMN05421783_1483</name>
</gene>
<dbReference type="Proteomes" id="UP000198816">
    <property type="component" value="Unassembled WGS sequence"/>
</dbReference>
<accession>A0A1H3DFB1</accession>
<dbReference type="RefSeq" id="WP_093038418.1">
    <property type="nucleotide sequence ID" value="NZ_FNNZ01000048.1"/>
</dbReference>
<keyword evidence="1" id="KW-1133">Transmembrane helix</keyword>
<feature type="transmembrane region" description="Helical" evidence="1">
    <location>
        <begin position="39"/>
        <end position="60"/>
    </location>
</feature>
<organism evidence="2 3">
    <name type="scientific">Thiocapsa roseopersicina</name>
    <dbReference type="NCBI Taxonomy" id="1058"/>
    <lineage>
        <taxon>Bacteria</taxon>
        <taxon>Pseudomonadati</taxon>
        <taxon>Pseudomonadota</taxon>
        <taxon>Gammaproteobacteria</taxon>
        <taxon>Chromatiales</taxon>
        <taxon>Chromatiaceae</taxon>
        <taxon>Thiocapsa</taxon>
    </lineage>
</organism>
<dbReference type="AlphaFoldDB" id="A0A1H3DFB1"/>
<keyword evidence="3" id="KW-1185">Reference proteome</keyword>
<dbReference type="EMBL" id="FNNZ01000048">
    <property type="protein sequence ID" value="SDX65061.1"/>
    <property type="molecule type" value="Genomic_DNA"/>
</dbReference>
<proteinExistence type="predicted"/>
<feature type="transmembrane region" description="Helical" evidence="1">
    <location>
        <begin position="7"/>
        <end position="24"/>
    </location>
</feature>
<evidence type="ECO:0000313" key="2">
    <source>
        <dbReference type="EMBL" id="SDX65061.1"/>
    </source>
</evidence>
<evidence type="ECO:0000313" key="3">
    <source>
        <dbReference type="Proteomes" id="UP000198816"/>
    </source>
</evidence>
<evidence type="ECO:0000256" key="1">
    <source>
        <dbReference type="SAM" id="Phobius"/>
    </source>
</evidence>
<keyword evidence="1" id="KW-0812">Transmembrane</keyword>